<dbReference type="GO" id="GO:0000725">
    <property type="term" value="P:recombinational repair"/>
    <property type="evidence" value="ECO:0007669"/>
    <property type="project" value="TreeGrafter"/>
</dbReference>
<proteinExistence type="predicted"/>
<keyword evidence="3 6" id="KW-0347">Helicase</keyword>
<dbReference type="SUPFAM" id="SSF52540">
    <property type="entry name" value="P-loop containing nucleoside triphosphate hydrolases"/>
    <property type="match status" value="1"/>
</dbReference>
<evidence type="ECO:0000256" key="1">
    <source>
        <dbReference type="ARBA" id="ARBA00022741"/>
    </source>
</evidence>
<organism evidence="8 9">
    <name type="scientific">Dyella choica</name>
    <dbReference type="NCBI Taxonomy" id="1927959"/>
    <lineage>
        <taxon>Bacteria</taxon>
        <taxon>Pseudomonadati</taxon>
        <taxon>Pseudomonadota</taxon>
        <taxon>Gammaproteobacteria</taxon>
        <taxon>Lysobacterales</taxon>
        <taxon>Rhodanobacteraceae</taxon>
        <taxon>Dyella</taxon>
    </lineage>
</organism>
<keyword evidence="1 6" id="KW-0547">Nucleotide-binding</keyword>
<name>A0A432M959_9GAMM</name>
<dbReference type="Pfam" id="PF00580">
    <property type="entry name" value="UvrD-helicase"/>
    <property type="match status" value="1"/>
</dbReference>
<evidence type="ECO:0000256" key="5">
    <source>
        <dbReference type="ARBA" id="ARBA00034923"/>
    </source>
</evidence>
<evidence type="ECO:0000313" key="8">
    <source>
        <dbReference type="EMBL" id="RUL78756.1"/>
    </source>
</evidence>
<evidence type="ECO:0000256" key="3">
    <source>
        <dbReference type="ARBA" id="ARBA00022806"/>
    </source>
</evidence>
<evidence type="ECO:0000256" key="2">
    <source>
        <dbReference type="ARBA" id="ARBA00022801"/>
    </source>
</evidence>
<dbReference type="GO" id="GO:0005524">
    <property type="term" value="F:ATP binding"/>
    <property type="evidence" value="ECO:0007669"/>
    <property type="project" value="UniProtKB-UniRule"/>
</dbReference>
<evidence type="ECO:0000313" key="9">
    <source>
        <dbReference type="Proteomes" id="UP000274358"/>
    </source>
</evidence>
<evidence type="ECO:0000256" key="4">
    <source>
        <dbReference type="ARBA" id="ARBA00022840"/>
    </source>
</evidence>
<dbReference type="PANTHER" id="PTHR11070:SF2">
    <property type="entry name" value="ATP-DEPENDENT DNA HELICASE SRS2"/>
    <property type="match status" value="1"/>
</dbReference>
<evidence type="ECO:0000259" key="7">
    <source>
        <dbReference type="PROSITE" id="PS51198"/>
    </source>
</evidence>
<accession>A0A432M959</accession>
<dbReference type="Gene3D" id="3.40.50.300">
    <property type="entry name" value="P-loop containing nucleotide triphosphate hydrolases"/>
    <property type="match status" value="2"/>
</dbReference>
<gene>
    <name evidence="8" type="ORF">EKH80_02780</name>
</gene>
<dbReference type="EMBL" id="RYYV01000002">
    <property type="protein sequence ID" value="RUL78756.1"/>
    <property type="molecule type" value="Genomic_DNA"/>
</dbReference>
<sequence length="675" mass="73572">MGQVRAGRCSLQCAPPIPARRAHPPDRAVRRQGAVTAPHLTEEELLALGAAFPGLEFDNAECRAVLLESGNRDIQAAPGSGKTTILAAKLYLLARRWTSERSGLCVISHTNTAAREIRERVGKTPEGLRLLSHPHFIGTIHAFANQFLALPRLRSAGVQVDCVDDDVFAAKALRAARSHSKTRFWMEQSPERRAALVATLSFAGPGLAIVSKSGELPKEGGPVGDFLRRLKARLSNEGVFRHDDMLAIAEDVLVDQKRLPSILAARFPLVMLDEMQDTSPRQAALIRSAFGERVVMQRFGDSNQRIFDGGGDGHFDFPREPFLTMSTSRRFGPAIAEMVSRIREDGPAVVGKGPVSPHRPTVLVYDTARISRVIPFFGELVLARFDAATLAAGQRVRAVCARRTGMANQAPGRHVGDFWPPLATPPADAPPKQANAWTMLGEGPGIGAVPTNLGPRAERARRMVLVALREADSPAAVNVREPWQLFRGLRAREDFDLTLLRKVCRLMAMDKEASATALGRSTLVDMLYTAVEPLLFPGMTRPRFAALEFFASPAEEADAEARHGGLCHVTVGERSVTVDVDTVAMTKGETHLATLYLESYGLSRRFDIPDVVPLLAGQPRAKGRLPATIPLQRRHVYVGLSRPTDFLCVAVNRGRLDGDGETTLRDGGWDVVVVE</sequence>
<keyword evidence="4 6" id="KW-0067">ATP-binding</keyword>
<dbReference type="GO" id="GO:0016787">
    <property type="term" value="F:hydrolase activity"/>
    <property type="evidence" value="ECO:0007669"/>
    <property type="project" value="UniProtKB-UniRule"/>
</dbReference>
<keyword evidence="9" id="KW-1185">Reference proteome</keyword>
<dbReference type="InterPro" id="IPR000212">
    <property type="entry name" value="DNA_helicase_UvrD/REP"/>
</dbReference>
<dbReference type="AlphaFoldDB" id="A0A432M959"/>
<dbReference type="PANTHER" id="PTHR11070">
    <property type="entry name" value="UVRD / RECB / PCRA DNA HELICASE FAMILY MEMBER"/>
    <property type="match status" value="1"/>
</dbReference>
<reference evidence="8 9" key="1">
    <citation type="submission" date="2018-12" db="EMBL/GenBank/DDBJ databases">
        <title>Dyella dinghuensis sp. nov. DHOA06 and Dyella choica sp. nov. 4M-K27, isolated from forest soil.</title>
        <authorList>
            <person name="Qiu L.-H."/>
            <person name="Gao Z.-H."/>
        </authorList>
    </citation>
    <scope>NUCLEOTIDE SEQUENCE [LARGE SCALE GENOMIC DNA]</scope>
    <source>
        <strain evidence="8 9">4M-K27</strain>
    </source>
</reference>
<dbReference type="PROSITE" id="PS51198">
    <property type="entry name" value="UVRD_HELICASE_ATP_BIND"/>
    <property type="match status" value="1"/>
</dbReference>
<comment type="caution">
    <text evidence="8">The sequence shown here is derived from an EMBL/GenBank/DDBJ whole genome shotgun (WGS) entry which is preliminary data.</text>
</comment>
<feature type="binding site" evidence="6">
    <location>
        <begin position="76"/>
        <end position="83"/>
    </location>
    <ligand>
        <name>ATP</name>
        <dbReference type="ChEBI" id="CHEBI:30616"/>
    </ligand>
</feature>
<feature type="domain" description="UvrD-like helicase ATP-binding" evidence="7">
    <location>
        <begin position="55"/>
        <end position="372"/>
    </location>
</feature>
<dbReference type="GO" id="GO:0043138">
    <property type="term" value="F:3'-5' DNA helicase activity"/>
    <property type="evidence" value="ECO:0007669"/>
    <property type="project" value="TreeGrafter"/>
</dbReference>
<dbReference type="InterPro" id="IPR027417">
    <property type="entry name" value="P-loop_NTPase"/>
</dbReference>
<dbReference type="GO" id="GO:0003677">
    <property type="term" value="F:DNA binding"/>
    <property type="evidence" value="ECO:0007669"/>
    <property type="project" value="InterPro"/>
</dbReference>
<dbReference type="InterPro" id="IPR014016">
    <property type="entry name" value="UvrD-like_ATP-bd"/>
</dbReference>
<dbReference type="Proteomes" id="UP000274358">
    <property type="component" value="Unassembled WGS sequence"/>
</dbReference>
<evidence type="ECO:0000256" key="6">
    <source>
        <dbReference type="PROSITE-ProRule" id="PRU00560"/>
    </source>
</evidence>
<keyword evidence="2 6" id="KW-0378">Hydrolase</keyword>
<protein>
    <recommendedName>
        <fullName evidence="5">DNA 3'-5' helicase II</fullName>
    </recommendedName>
</protein>